<comment type="similarity">
    <text evidence="1 2">Belongs to the VPS51 family.</text>
</comment>
<comment type="function">
    <text evidence="2">Acts as component of the GARP complex that is involved in retrograde transport from early and late endosomes to the trans-Golgi network (TGN).</text>
</comment>
<evidence type="ECO:0000256" key="1">
    <source>
        <dbReference type="ARBA" id="ARBA00006080"/>
    </source>
</evidence>
<dbReference type="OrthoDB" id="203678at2759"/>
<comment type="subcellular location">
    <subcellularLocation>
        <location evidence="2">Golgi apparatus</location>
        <location evidence="2">trans-Golgi network</location>
    </subcellularLocation>
</comment>
<reference evidence="6" key="1">
    <citation type="submission" date="2025-08" db="UniProtKB">
        <authorList>
            <consortium name="RefSeq"/>
        </authorList>
    </citation>
    <scope>IDENTIFICATION</scope>
</reference>
<dbReference type="GO" id="GO:0005829">
    <property type="term" value="C:cytosol"/>
    <property type="evidence" value="ECO:0007669"/>
    <property type="project" value="GOC"/>
</dbReference>
<dbReference type="KEGG" id="sind:105165194"/>
<dbReference type="GO" id="GO:0016020">
    <property type="term" value="C:membrane"/>
    <property type="evidence" value="ECO:0007669"/>
    <property type="project" value="TreeGrafter"/>
</dbReference>
<dbReference type="GO" id="GO:0015031">
    <property type="term" value="P:protein transport"/>
    <property type="evidence" value="ECO:0007669"/>
    <property type="project" value="UniProtKB-UniRule"/>
</dbReference>
<keyword evidence="2" id="KW-0445">Lipid transport</keyword>
<accession>A0A6I9TCU2</accession>
<comment type="subunit">
    <text evidence="2">Component of the Golgi-associated retrograde protein (GARP) complex.</text>
</comment>
<proteinExistence type="inferred from homology"/>
<dbReference type="RefSeq" id="XP_011082423.1">
    <property type="nucleotide sequence ID" value="XM_011084121.2"/>
</dbReference>
<dbReference type="PANTHER" id="PTHR15954">
    <property type="entry name" value="VACUOLAR PROTEIN SORTING-ASSOCIATED PROTEIN 51 HOMOLOG"/>
    <property type="match status" value="1"/>
</dbReference>
<evidence type="ECO:0000256" key="3">
    <source>
        <dbReference type="SAM" id="Coils"/>
    </source>
</evidence>
<evidence type="ECO:0000256" key="2">
    <source>
        <dbReference type="RuleBase" id="RU368010"/>
    </source>
</evidence>
<keyword evidence="2" id="KW-0813">Transport</keyword>
<dbReference type="GO" id="GO:0032456">
    <property type="term" value="P:endocytic recycling"/>
    <property type="evidence" value="ECO:0007669"/>
    <property type="project" value="TreeGrafter"/>
</dbReference>
<dbReference type="Pfam" id="PF08700">
    <property type="entry name" value="VPS51_Exo84_N"/>
    <property type="match status" value="1"/>
</dbReference>
<name>A0A6I9TCU2_SESIN</name>
<feature type="region of interest" description="Disordered" evidence="4">
    <location>
        <begin position="620"/>
        <end position="642"/>
    </location>
</feature>
<keyword evidence="2" id="KW-0653">Protein transport</keyword>
<protein>
    <recommendedName>
        <fullName evidence="2">Vacuolar protein sorting-associated protein 51 homolog</fullName>
    </recommendedName>
</protein>
<dbReference type="GO" id="GO:0007041">
    <property type="term" value="P:lysosomal transport"/>
    <property type="evidence" value="ECO:0007669"/>
    <property type="project" value="TreeGrafter"/>
</dbReference>
<dbReference type="GO" id="GO:0048193">
    <property type="term" value="P:Golgi vesicle transport"/>
    <property type="evidence" value="ECO:0007669"/>
    <property type="project" value="TreeGrafter"/>
</dbReference>
<organism evidence="5 6">
    <name type="scientific">Sesamum indicum</name>
    <name type="common">Oriental sesame</name>
    <name type="synonym">Sesamum orientale</name>
    <dbReference type="NCBI Taxonomy" id="4182"/>
    <lineage>
        <taxon>Eukaryota</taxon>
        <taxon>Viridiplantae</taxon>
        <taxon>Streptophyta</taxon>
        <taxon>Embryophyta</taxon>
        <taxon>Tracheophyta</taxon>
        <taxon>Spermatophyta</taxon>
        <taxon>Magnoliopsida</taxon>
        <taxon>eudicotyledons</taxon>
        <taxon>Gunneridae</taxon>
        <taxon>Pentapetalae</taxon>
        <taxon>asterids</taxon>
        <taxon>lamiids</taxon>
        <taxon>Lamiales</taxon>
        <taxon>Pedaliaceae</taxon>
        <taxon>Sesamum</taxon>
    </lineage>
</organism>
<feature type="coiled-coil region" evidence="3">
    <location>
        <begin position="109"/>
        <end position="136"/>
    </location>
</feature>
<keyword evidence="3" id="KW-0175">Coiled coil</keyword>
<dbReference type="InParanoid" id="A0A6I9TCU2"/>
<feature type="compositionally biased region" description="Low complexity" evidence="4">
    <location>
        <begin position="629"/>
        <end position="640"/>
    </location>
</feature>
<dbReference type="GO" id="GO:0042147">
    <property type="term" value="P:retrograde transport, endosome to Golgi"/>
    <property type="evidence" value="ECO:0007669"/>
    <property type="project" value="UniProtKB-UniRule"/>
</dbReference>
<dbReference type="Proteomes" id="UP000504604">
    <property type="component" value="Linkage group LG6"/>
</dbReference>
<evidence type="ECO:0000313" key="5">
    <source>
        <dbReference type="Proteomes" id="UP000504604"/>
    </source>
</evidence>
<keyword evidence="2" id="KW-0333">Golgi apparatus</keyword>
<dbReference type="InterPro" id="IPR014812">
    <property type="entry name" value="Vps51"/>
</dbReference>
<dbReference type="GO" id="GO:0000938">
    <property type="term" value="C:GARP complex"/>
    <property type="evidence" value="ECO:0007669"/>
    <property type="project" value="UniProtKB-UniRule"/>
</dbReference>
<dbReference type="AlphaFoldDB" id="A0A6I9TCU2"/>
<dbReference type="GeneID" id="105165194"/>
<dbReference type="GO" id="GO:0007030">
    <property type="term" value="P:Golgi organization"/>
    <property type="evidence" value="ECO:0007669"/>
    <property type="project" value="UniProtKB-UniRule"/>
</dbReference>
<dbReference type="GO" id="GO:1990745">
    <property type="term" value="C:EARP complex"/>
    <property type="evidence" value="ECO:0007669"/>
    <property type="project" value="TreeGrafter"/>
</dbReference>
<keyword evidence="5" id="KW-1185">Reference proteome</keyword>
<gene>
    <name evidence="6" type="primary">LOC105165194</name>
</gene>
<evidence type="ECO:0000256" key="4">
    <source>
        <dbReference type="SAM" id="MobiDB-lite"/>
    </source>
</evidence>
<dbReference type="GO" id="GO:0006869">
    <property type="term" value="P:lipid transport"/>
    <property type="evidence" value="ECO:0007669"/>
    <property type="project" value="UniProtKB-UniRule"/>
</dbReference>
<evidence type="ECO:0000313" key="6">
    <source>
        <dbReference type="RefSeq" id="XP_011082423.1"/>
    </source>
</evidence>
<dbReference type="PANTHER" id="PTHR15954:SF4">
    <property type="entry name" value="VACUOLAR PROTEIN SORTING-ASSOCIATED PROTEIN 51 HOMOLOG"/>
    <property type="match status" value="1"/>
</dbReference>
<sequence>MEVEGGGVPLDEKARRMRDLLSSFYSPDHAASAASLPRNTSSRFATLDTINTTAFNADQYMNLLVQKSNVEGLLQKHVEMAAEIKNLDTDLQMLVYENYNKFISATDTIKRMKNNIVGMETNMEQLLEKITSVQSRSDGVNTSLFERREHIEKLHRTRNLLRKVQFIYDLPTRLDKCIKSEAYAEAVKLYTGATPIFKAYGDSSFQDCKRASEEAVTIIIKKLQGKVFSDSESIQSRAEAVMLLKQLDFPVENLKVKLYEKLEQFLVDLNLESKELTRASVDVNKSPKQESVPHSPSAFAHEASIREFAKAVWAYKVIFLHSEPQLSKLAQDLVKKHFEATHLRIMKQVNSGDLLAMLRLIWTDVLLMEEVLPEASLPDCALEYAHVAVRDYISSSFGRLLRYISDSLMTAQFTPKEGIEEEYSLQTALDAGKKAVTQGSTDALLDFRQLLDQETELLFRLRDLTIDWVQEGFRDFFKKLDGYFLLLSGKGNTTSEDVNLIEMPGDKIASGLVLVLAQFSIFVEQSAIPRITEELATFSSGGGVRDYGHICPIFRSSGETFLHLYIKMRTQKISVLLKKRFTAPNWVKHKEPREVHMFVDMLLQEFKEIGTEVKQLLPQSLHHKHRRTNSNGSTASSRSSTLRDDKLIRSNIQKARSQLLESHLAKLFKQKMEIFTKLEHTQESVITTIVKLSLKSLQELVRLQTFNRSGFQQIQLDIHFLKATIKDIAEDEAAVDFLLDEVIVSTAERCLDPIPLEPPVLDRLVQAKLPKTSEQNQDS</sequence>
<dbReference type="FunCoup" id="A0A6I9TCU2">
    <property type="interactions" value="3602"/>
</dbReference>